<dbReference type="EMBL" id="JBHTMC010000001">
    <property type="protein sequence ID" value="MFD1262024.1"/>
    <property type="molecule type" value="Genomic_DNA"/>
</dbReference>
<name>A0ABW3WAA9_9RHOO</name>
<evidence type="ECO:0000313" key="1">
    <source>
        <dbReference type="EMBL" id="MFD1262024.1"/>
    </source>
</evidence>
<keyword evidence="2" id="KW-1185">Reference proteome</keyword>
<evidence type="ECO:0000313" key="2">
    <source>
        <dbReference type="Proteomes" id="UP001597158"/>
    </source>
</evidence>
<comment type="caution">
    <text evidence="1">The sequence shown here is derived from an EMBL/GenBank/DDBJ whole genome shotgun (WGS) entry which is preliminary data.</text>
</comment>
<protein>
    <submittedName>
        <fullName evidence="1">Uncharacterized protein</fullName>
    </submittedName>
</protein>
<reference evidence="2" key="1">
    <citation type="journal article" date="2019" name="Int. J. Syst. Evol. Microbiol.">
        <title>The Global Catalogue of Microorganisms (GCM) 10K type strain sequencing project: providing services to taxonomists for standard genome sequencing and annotation.</title>
        <authorList>
            <consortium name="The Broad Institute Genomics Platform"/>
            <consortium name="The Broad Institute Genome Sequencing Center for Infectious Disease"/>
            <person name="Wu L."/>
            <person name="Ma J."/>
        </authorList>
    </citation>
    <scope>NUCLEOTIDE SEQUENCE [LARGE SCALE GENOMIC DNA]</scope>
    <source>
        <strain evidence="2">CCUG 48884</strain>
    </source>
</reference>
<organism evidence="1 2">
    <name type="scientific">Thauera mechernichensis</name>
    <dbReference type="NCBI Taxonomy" id="82788"/>
    <lineage>
        <taxon>Bacteria</taxon>
        <taxon>Pseudomonadati</taxon>
        <taxon>Pseudomonadota</taxon>
        <taxon>Betaproteobacteria</taxon>
        <taxon>Rhodocyclales</taxon>
        <taxon>Zoogloeaceae</taxon>
        <taxon>Thauera</taxon>
    </lineage>
</organism>
<gene>
    <name evidence="1" type="ORF">ACFQ4M_00420</name>
</gene>
<accession>A0ABW3WAA9</accession>
<dbReference type="RefSeq" id="WP_002929529.1">
    <property type="nucleotide sequence ID" value="NZ_JARQZE010000001.1"/>
</dbReference>
<dbReference type="Proteomes" id="UP001597158">
    <property type="component" value="Unassembled WGS sequence"/>
</dbReference>
<proteinExistence type="predicted"/>
<sequence>MSLTPMLADWELPRVTRLETLETRDFLELPLPGRAGSLFQDLERRPARIIIEGSVFGSEAGLDLLNAVREHYGAGQPLTFVSDIVTGTDIQYVLLQQVHVQAEASAPDQIDYALWLIESPPPPPPGNILGGIDTSLLDQAAGLLDDAMGALDALQALGSMPELSDPTGPLTGILGDTAPAIGQLGSIGAGLRDLLE</sequence>